<organism evidence="2 3">
    <name type="scientific">Psylliodes chrysocephalus</name>
    <dbReference type="NCBI Taxonomy" id="3402493"/>
    <lineage>
        <taxon>Eukaryota</taxon>
        <taxon>Metazoa</taxon>
        <taxon>Ecdysozoa</taxon>
        <taxon>Arthropoda</taxon>
        <taxon>Hexapoda</taxon>
        <taxon>Insecta</taxon>
        <taxon>Pterygota</taxon>
        <taxon>Neoptera</taxon>
        <taxon>Endopterygota</taxon>
        <taxon>Coleoptera</taxon>
        <taxon>Polyphaga</taxon>
        <taxon>Cucujiformia</taxon>
        <taxon>Chrysomeloidea</taxon>
        <taxon>Chrysomelidae</taxon>
        <taxon>Galerucinae</taxon>
        <taxon>Alticini</taxon>
        <taxon>Psylliodes</taxon>
    </lineage>
</organism>
<protein>
    <recommendedName>
        <fullName evidence="4">TTF-type domain-containing protein</fullName>
    </recommendedName>
</protein>
<dbReference type="Proteomes" id="UP001153636">
    <property type="component" value="Chromosome 7"/>
</dbReference>
<dbReference type="OrthoDB" id="6766858at2759"/>
<dbReference type="EMBL" id="OV651819">
    <property type="protein sequence ID" value="CAH1113007.1"/>
    <property type="molecule type" value="Genomic_DNA"/>
</dbReference>
<evidence type="ECO:0000313" key="3">
    <source>
        <dbReference type="Proteomes" id="UP001153636"/>
    </source>
</evidence>
<reference evidence="2" key="1">
    <citation type="submission" date="2022-01" db="EMBL/GenBank/DDBJ databases">
        <authorList>
            <person name="King R."/>
        </authorList>
    </citation>
    <scope>NUCLEOTIDE SEQUENCE</scope>
</reference>
<gene>
    <name evidence="2" type="ORF">PSYICH_LOCUS13093</name>
</gene>
<dbReference type="AlphaFoldDB" id="A0A9P0DAT9"/>
<sequence length="182" mass="20661">MLLFFSVNLIRKKSASSASTTSSSSDEEKEEEVQVQPHSSHFTPGIDIATVGAGPSSIIQSIQTMVPDSEIETKDNVCHEDDIGKLVGLATTIPVEKRKHILKNCWIPSKNYDFAADAKHLKRKFNHHWLDIYLPWLTYSRRLKGAFCKYCVLFPPSASMIRGGWVSFIIRPFTKYKDVHNY</sequence>
<evidence type="ECO:0008006" key="4">
    <source>
        <dbReference type="Google" id="ProtNLM"/>
    </source>
</evidence>
<name>A0A9P0DAT9_9CUCU</name>
<evidence type="ECO:0000256" key="1">
    <source>
        <dbReference type="SAM" id="MobiDB-lite"/>
    </source>
</evidence>
<proteinExistence type="predicted"/>
<accession>A0A9P0DAT9</accession>
<feature type="region of interest" description="Disordered" evidence="1">
    <location>
        <begin position="16"/>
        <end position="43"/>
    </location>
</feature>
<keyword evidence="3" id="KW-1185">Reference proteome</keyword>
<evidence type="ECO:0000313" key="2">
    <source>
        <dbReference type="EMBL" id="CAH1113007.1"/>
    </source>
</evidence>